<evidence type="ECO:0000313" key="2">
    <source>
        <dbReference type="EMBL" id="HIW78493.1"/>
    </source>
</evidence>
<evidence type="ECO:0000313" key="3">
    <source>
        <dbReference type="Proteomes" id="UP000824264"/>
    </source>
</evidence>
<dbReference type="AlphaFoldDB" id="A0A9D1U8V2"/>
<name>A0A9D1U8V2_9BACT</name>
<comment type="caution">
    <text evidence="2">The sequence shown here is derived from an EMBL/GenBank/DDBJ whole genome shotgun (WGS) entry which is preliminary data.</text>
</comment>
<feature type="region of interest" description="Disordered" evidence="1">
    <location>
        <begin position="323"/>
        <end position="343"/>
    </location>
</feature>
<dbReference type="Proteomes" id="UP000824264">
    <property type="component" value="Unassembled WGS sequence"/>
</dbReference>
<dbReference type="EMBL" id="DXGI01000180">
    <property type="protein sequence ID" value="HIW78493.1"/>
    <property type="molecule type" value="Genomic_DNA"/>
</dbReference>
<organism evidence="2 3">
    <name type="scientific">Candidatus Bilophila faecipullorum</name>
    <dbReference type="NCBI Taxonomy" id="2838482"/>
    <lineage>
        <taxon>Bacteria</taxon>
        <taxon>Pseudomonadati</taxon>
        <taxon>Thermodesulfobacteriota</taxon>
        <taxon>Desulfovibrionia</taxon>
        <taxon>Desulfovibrionales</taxon>
        <taxon>Desulfovibrionaceae</taxon>
        <taxon>Bilophila</taxon>
    </lineage>
</organism>
<proteinExistence type="predicted"/>
<accession>A0A9D1U8V2</accession>
<reference evidence="2" key="2">
    <citation type="submission" date="2021-04" db="EMBL/GenBank/DDBJ databases">
        <authorList>
            <person name="Gilroy R."/>
        </authorList>
    </citation>
    <scope>NUCLEOTIDE SEQUENCE</scope>
    <source>
        <strain evidence="2">ChiSxjej5B17-1746</strain>
    </source>
</reference>
<dbReference type="GO" id="GO:0016798">
    <property type="term" value="F:hydrolase activity, acting on glycosyl bonds"/>
    <property type="evidence" value="ECO:0007669"/>
    <property type="project" value="UniProtKB-KW"/>
</dbReference>
<protein>
    <submittedName>
        <fullName evidence="2">Phosphodiester glycosidase family protein</fullName>
    </submittedName>
</protein>
<keyword evidence="2" id="KW-0378">Hydrolase</keyword>
<reference evidence="2" key="1">
    <citation type="journal article" date="2021" name="PeerJ">
        <title>Extensive microbial diversity within the chicken gut microbiome revealed by metagenomics and culture.</title>
        <authorList>
            <person name="Gilroy R."/>
            <person name="Ravi A."/>
            <person name="Getino M."/>
            <person name="Pursley I."/>
            <person name="Horton D.L."/>
            <person name="Alikhan N.F."/>
            <person name="Baker D."/>
            <person name="Gharbi K."/>
            <person name="Hall N."/>
            <person name="Watson M."/>
            <person name="Adriaenssens E.M."/>
            <person name="Foster-Nyarko E."/>
            <person name="Jarju S."/>
            <person name="Secka A."/>
            <person name="Antonio M."/>
            <person name="Oren A."/>
            <person name="Chaudhuri R.R."/>
            <person name="La Ragione R."/>
            <person name="Hildebrand F."/>
            <person name="Pallen M.J."/>
        </authorList>
    </citation>
    <scope>NUCLEOTIDE SEQUENCE</scope>
    <source>
        <strain evidence="2">ChiSxjej5B17-1746</strain>
    </source>
</reference>
<evidence type="ECO:0000256" key="1">
    <source>
        <dbReference type="SAM" id="MobiDB-lite"/>
    </source>
</evidence>
<gene>
    <name evidence="2" type="ORF">H9874_05025</name>
</gene>
<keyword evidence="2" id="KW-0326">Glycosidase</keyword>
<sequence>MTPLLLFLRHAPRRGRGGFAFLRSCGALSRLMLLGLFLFWAAPACADGGLAGEEAAPPEALPADPLDMECLNEPPPPSPRWRFKGLPPWEALEEGLQLGLFPAEFEGGNAFEVVILRIDPVLYDFTVETASAEGVSLSLGEWARRKDLVAAINASMYLPDGVTSTGYLRAGDVINNGRIASLFGAFFVAGPDSGDLPGADLLDRSTDEWEARLGRYRYVVQNYRMISADRRLLWKPGGPQHAISAVARDGRGAILFILCREPLTGVDFGKLLLDLPLDVRVVMYTEGGSQAGLLVHTPVRRQLWMGRSLPDFLSGGHQGAPLPNVIGVRRKPGPEAAFPPPQE</sequence>